<name>A0A182SVV6_9DIPT</name>
<dbReference type="Proteomes" id="UP000075901">
    <property type="component" value="Unassembled WGS sequence"/>
</dbReference>
<dbReference type="VEuPathDB" id="VectorBase:AMAM014467"/>
<organism evidence="1 2">
    <name type="scientific">Anopheles maculatus</name>
    <dbReference type="NCBI Taxonomy" id="74869"/>
    <lineage>
        <taxon>Eukaryota</taxon>
        <taxon>Metazoa</taxon>
        <taxon>Ecdysozoa</taxon>
        <taxon>Arthropoda</taxon>
        <taxon>Hexapoda</taxon>
        <taxon>Insecta</taxon>
        <taxon>Pterygota</taxon>
        <taxon>Neoptera</taxon>
        <taxon>Endopterygota</taxon>
        <taxon>Diptera</taxon>
        <taxon>Nematocera</taxon>
        <taxon>Culicoidea</taxon>
        <taxon>Culicidae</taxon>
        <taxon>Anophelinae</taxon>
        <taxon>Anopheles</taxon>
        <taxon>Anopheles maculatus group</taxon>
    </lineage>
</organism>
<reference evidence="1" key="2">
    <citation type="submission" date="2020-05" db="UniProtKB">
        <authorList>
            <consortium name="EnsemblMetazoa"/>
        </authorList>
    </citation>
    <scope>IDENTIFICATION</scope>
    <source>
        <strain evidence="1">maculatus3</strain>
    </source>
</reference>
<evidence type="ECO:0000313" key="2">
    <source>
        <dbReference type="Proteomes" id="UP000075901"/>
    </source>
</evidence>
<dbReference type="EnsemblMetazoa" id="AMAM014467-RA">
    <property type="protein sequence ID" value="AMAM014467-PA"/>
    <property type="gene ID" value="AMAM014467"/>
</dbReference>
<accession>A0A182SVV6</accession>
<protein>
    <submittedName>
        <fullName evidence="1">Uncharacterized protein</fullName>
    </submittedName>
</protein>
<dbReference type="AlphaFoldDB" id="A0A182SVV6"/>
<proteinExistence type="predicted"/>
<reference evidence="2" key="1">
    <citation type="submission" date="2013-09" db="EMBL/GenBank/DDBJ databases">
        <title>The Genome Sequence of Anopheles maculatus species B.</title>
        <authorList>
            <consortium name="The Broad Institute Genomics Platform"/>
            <person name="Neafsey D.E."/>
            <person name="Besansky N."/>
            <person name="Howell P."/>
            <person name="Walton C."/>
            <person name="Young S.K."/>
            <person name="Zeng Q."/>
            <person name="Gargeya S."/>
            <person name="Fitzgerald M."/>
            <person name="Haas B."/>
            <person name="Abouelleil A."/>
            <person name="Allen A.W."/>
            <person name="Alvarado L."/>
            <person name="Arachchi H.M."/>
            <person name="Berlin A.M."/>
            <person name="Chapman S.B."/>
            <person name="Gainer-Dewar J."/>
            <person name="Goldberg J."/>
            <person name="Griggs A."/>
            <person name="Gujja S."/>
            <person name="Hansen M."/>
            <person name="Howarth C."/>
            <person name="Imamovic A."/>
            <person name="Ireland A."/>
            <person name="Larimer J."/>
            <person name="McCowan C."/>
            <person name="Murphy C."/>
            <person name="Pearson M."/>
            <person name="Poon T.W."/>
            <person name="Priest M."/>
            <person name="Roberts A."/>
            <person name="Saif S."/>
            <person name="Shea T."/>
            <person name="Sisk P."/>
            <person name="Sykes S."/>
            <person name="Wortman J."/>
            <person name="Nusbaum C."/>
            <person name="Birren B."/>
        </authorList>
    </citation>
    <scope>NUCLEOTIDE SEQUENCE [LARGE SCALE GENOMIC DNA]</scope>
    <source>
        <strain evidence="2">maculatus3</strain>
    </source>
</reference>
<evidence type="ECO:0000313" key="1">
    <source>
        <dbReference type="EnsemblMetazoa" id="AMAM014467-PA"/>
    </source>
</evidence>
<sequence>MENERTAVETVEALLLHLATQLPALLGEINSAGSALTQTNPSSFNSHCTEACDVPSNIVAELRLAAEAAESKQFFSCTQKLNNASHMLQMLMEEVKRTRRKIDSFAVSNTAALEHHQSLHRQCVYLEQAVSLLYALNLALHDVQLTANALYVHGLKEETQPFQATDGLKDAIALTPLFHTTKPGIKSGPWLSVQMTDYLLSYG</sequence>
<keyword evidence="2" id="KW-1185">Reference proteome</keyword>